<organism evidence="1 2">
    <name type="scientific">Desulfosalsimonas propionicica</name>
    <dbReference type="NCBI Taxonomy" id="332175"/>
    <lineage>
        <taxon>Bacteria</taxon>
        <taxon>Pseudomonadati</taxon>
        <taxon>Thermodesulfobacteriota</taxon>
        <taxon>Desulfobacteria</taxon>
        <taxon>Desulfobacterales</taxon>
        <taxon>Desulfosalsimonadaceae</taxon>
        <taxon>Desulfosalsimonas</taxon>
    </lineage>
</organism>
<dbReference type="SUPFAM" id="SSF49899">
    <property type="entry name" value="Concanavalin A-like lectins/glucanases"/>
    <property type="match status" value="1"/>
</dbReference>
<evidence type="ECO:0000313" key="1">
    <source>
        <dbReference type="EMBL" id="MBA2882704.1"/>
    </source>
</evidence>
<proteinExistence type="predicted"/>
<reference evidence="1 2" key="1">
    <citation type="submission" date="2020-07" db="EMBL/GenBank/DDBJ databases">
        <title>Genomic Encyclopedia of Type Strains, Phase IV (KMG-IV): sequencing the most valuable type-strain genomes for metagenomic binning, comparative biology and taxonomic classification.</title>
        <authorList>
            <person name="Goeker M."/>
        </authorList>
    </citation>
    <scope>NUCLEOTIDE SEQUENCE [LARGE SCALE GENOMIC DNA]</scope>
    <source>
        <strain evidence="1 2">DSM 17721</strain>
    </source>
</reference>
<dbReference type="AlphaFoldDB" id="A0A7W0CBI9"/>
<dbReference type="Pfam" id="PF13385">
    <property type="entry name" value="Laminin_G_3"/>
    <property type="match status" value="1"/>
</dbReference>
<dbReference type="InterPro" id="IPR013320">
    <property type="entry name" value="ConA-like_dom_sf"/>
</dbReference>
<name>A0A7W0CBI9_9BACT</name>
<keyword evidence="2" id="KW-1185">Reference proteome</keyword>
<protein>
    <submittedName>
        <fullName evidence="1">Uncharacterized protein</fullName>
    </submittedName>
</protein>
<evidence type="ECO:0000313" key="2">
    <source>
        <dbReference type="Proteomes" id="UP000525298"/>
    </source>
</evidence>
<dbReference type="Gene3D" id="2.60.120.200">
    <property type="match status" value="1"/>
</dbReference>
<comment type="caution">
    <text evidence="1">The sequence shown here is derived from an EMBL/GenBank/DDBJ whole genome shotgun (WGS) entry which is preliminary data.</text>
</comment>
<gene>
    <name evidence="1" type="ORF">HNR65_003058</name>
</gene>
<dbReference type="Proteomes" id="UP000525298">
    <property type="component" value="Unassembled WGS sequence"/>
</dbReference>
<dbReference type="RefSeq" id="WP_181552329.1">
    <property type="nucleotide sequence ID" value="NZ_JACDUS010000011.1"/>
</dbReference>
<dbReference type="EMBL" id="JACDUS010000011">
    <property type="protein sequence ID" value="MBA2882704.1"/>
    <property type="molecule type" value="Genomic_DNA"/>
</dbReference>
<accession>A0A7W0CBI9</accession>
<sequence>MSTTIHVNESEGALYLNGEKIDETNNLTSEDFYYNDKVISIGGFNPEDYYHNFQGYLDEIKLFNSAFSESEIKELI</sequence>